<evidence type="ECO:0000313" key="3">
    <source>
        <dbReference type="Proteomes" id="UP001589613"/>
    </source>
</evidence>
<proteinExistence type="predicted"/>
<keyword evidence="3" id="KW-1185">Reference proteome</keyword>
<dbReference type="SUPFAM" id="SSF54593">
    <property type="entry name" value="Glyoxalase/Bleomycin resistance protein/Dihydroxybiphenyl dioxygenase"/>
    <property type="match status" value="1"/>
</dbReference>
<dbReference type="InterPro" id="IPR037523">
    <property type="entry name" value="VOC_core"/>
</dbReference>
<dbReference type="Gene3D" id="3.10.180.10">
    <property type="entry name" value="2,3-Dihydroxybiphenyl 1,2-Dioxygenase, domain 1"/>
    <property type="match status" value="1"/>
</dbReference>
<name>A0ABV5V4A0_9MICO</name>
<feature type="domain" description="VOC" evidence="1">
    <location>
        <begin position="3"/>
        <end position="120"/>
    </location>
</feature>
<dbReference type="RefSeq" id="WP_141339330.1">
    <property type="nucleotide sequence ID" value="NZ_JBHMAX010000020.1"/>
</dbReference>
<protein>
    <submittedName>
        <fullName evidence="2">VOC family protein</fullName>
    </submittedName>
</protein>
<dbReference type="InterPro" id="IPR004360">
    <property type="entry name" value="Glyas_Fos-R_dOase_dom"/>
</dbReference>
<dbReference type="PROSITE" id="PS51819">
    <property type="entry name" value="VOC"/>
    <property type="match status" value="1"/>
</dbReference>
<dbReference type="Proteomes" id="UP001589613">
    <property type="component" value="Unassembled WGS sequence"/>
</dbReference>
<accession>A0ABV5V4A0</accession>
<evidence type="ECO:0000259" key="1">
    <source>
        <dbReference type="PROSITE" id="PS51819"/>
    </source>
</evidence>
<sequence length="132" mass="14598">MIAALHTLVYSDAPVATRAFFRDVLQLPYVRDDVPEGQPEWLIFRTGPSELGVHPTSGPGGFDEVPRHHAISFMCDDLAATMAELAARGAEFATEPVERRFGTEVWLRVPGADDMMLYQPTHEVAHDLPPAE</sequence>
<gene>
    <name evidence="2" type="ORF">ACFFN0_11365</name>
</gene>
<comment type="caution">
    <text evidence="2">The sequence shown here is derived from an EMBL/GenBank/DDBJ whole genome shotgun (WGS) entry which is preliminary data.</text>
</comment>
<dbReference type="Pfam" id="PF00903">
    <property type="entry name" value="Glyoxalase"/>
    <property type="match status" value="1"/>
</dbReference>
<organism evidence="2 3">
    <name type="scientific">Ornithinimicrobium kibberense</name>
    <dbReference type="NCBI Taxonomy" id="282060"/>
    <lineage>
        <taxon>Bacteria</taxon>
        <taxon>Bacillati</taxon>
        <taxon>Actinomycetota</taxon>
        <taxon>Actinomycetes</taxon>
        <taxon>Micrococcales</taxon>
        <taxon>Ornithinimicrobiaceae</taxon>
        <taxon>Ornithinimicrobium</taxon>
    </lineage>
</organism>
<dbReference type="InterPro" id="IPR029068">
    <property type="entry name" value="Glyas_Bleomycin-R_OHBP_Dase"/>
</dbReference>
<dbReference type="EMBL" id="JBHMAX010000020">
    <property type="protein sequence ID" value="MFB9732638.1"/>
    <property type="molecule type" value="Genomic_DNA"/>
</dbReference>
<reference evidence="2 3" key="1">
    <citation type="submission" date="2024-09" db="EMBL/GenBank/DDBJ databases">
        <authorList>
            <person name="Sun Q."/>
            <person name="Mori K."/>
        </authorList>
    </citation>
    <scope>NUCLEOTIDE SEQUENCE [LARGE SCALE GENOMIC DNA]</scope>
    <source>
        <strain evidence="2 3">JCM 12763</strain>
    </source>
</reference>
<evidence type="ECO:0000313" key="2">
    <source>
        <dbReference type="EMBL" id="MFB9732638.1"/>
    </source>
</evidence>